<accession>A0AAN3CQT7</accession>
<organism evidence="2 3">
    <name type="scientific">Listeria monocytogenes</name>
    <dbReference type="NCBI Taxonomy" id="1639"/>
    <lineage>
        <taxon>Bacteria</taxon>
        <taxon>Bacillati</taxon>
        <taxon>Bacillota</taxon>
        <taxon>Bacilli</taxon>
        <taxon>Bacillales</taxon>
        <taxon>Listeriaceae</taxon>
        <taxon>Listeria</taxon>
    </lineage>
</organism>
<dbReference type="EMBL" id="AAAQVA010000004">
    <property type="protein sequence ID" value="EAE1632422.1"/>
    <property type="molecule type" value="Genomic_DNA"/>
</dbReference>
<dbReference type="GO" id="GO:0005524">
    <property type="term" value="F:ATP binding"/>
    <property type="evidence" value="ECO:0007669"/>
    <property type="project" value="UniProtKB-KW"/>
</dbReference>
<dbReference type="RefSeq" id="WP_061394870.1">
    <property type="nucleotide sequence ID" value="NZ_JBEQQD010000005.1"/>
</dbReference>
<protein>
    <submittedName>
        <fullName evidence="2">ATP-binding protein</fullName>
    </submittedName>
</protein>
<feature type="coiled-coil region" evidence="1">
    <location>
        <begin position="383"/>
        <end position="410"/>
    </location>
</feature>
<sequence>MSGKEYNLDIDPRILELLGPHLYTNIYYILGELIANAYDADAKNVYVIDRIDEENKLIVEDDGSGMSYENNDVKNFLSVAKESRTNAVNSYTKVNNRRKMGRKGVGKLASLSVSENVNIKTIKDGEKSGFVLSRKVINKKLEAINEDIISFIKIEDHGTAIEMTNPTYKLPVHLSTMANNLLKIFPLVDETFRIHLIRGDKHEILEESQSALVRKMAVLTTLGEDYKKMNEFYNCDFKEQKNSLLKNKESKKIILNMLNKDNEEQDYTLEIKGWVGAYKTTREMKKNMQEFSDNFISLYANSKLGIFNILPIVGKNKLQEVYIAGQLHIDLFEETNLPDMALSNRQGYKSDDERYRKVLEYVKDELLPNILTDRSFYSELLKTGKKEKEIKRQKKKEKELKEKSLDFKREVTQEMTSEISKISPINKNKVENIVNTQVNKHMNSLGLKSTIDFNKRKVLISHTKADKELADLVYKTLLSNGFSKDSILYSNCEDEEARIPAKMSIYGYLRDFFVDSISMEKIYVIYVTSKNMRKSWGAIAEVGAGWITQTDHCIFTLNDFSPEAPLDVSRQYQNTMRFEDEFYMDNIEFDKFCSFIEDIGKKFGCNILSRDKNKEALKDDVHVVSSDELFKLKQKYSSNAN</sequence>
<keyword evidence="2" id="KW-0547">Nucleotide-binding</keyword>
<dbReference type="AlphaFoldDB" id="A0AAN3CQT7"/>
<evidence type="ECO:0000313" key="2">
    <source>
        <dbReference type="EMBL" id="EAE1632422.1"/>
    </source>
</evidence>
<dbReference type="InterPro" id="IPR036890">
    <property type="entry name" value="HATPase_C_sf"/>
</dbReference>
<evidence type="ECO:0000256" key="1">
    <source>
        <dbReference type="SAM" id="Coils"/>
    </source>
</evidence>
<reference evidence="2 3" key="1">
    <citation type="submission" date="2018-06" db="EMBL/GenBank/DDBJ databases">
        <authorList>
            <consortium name="GenomeTrakr: Next Generation Sequencing Network for Food Pathogen Tracability"/>
        </authorList>
    </citation>
    <scope>NUCLEOTIDE SEQUENCE [LARGE SCALE GENOMIC DNA]</scope>
    <source>
        <strain evidence="2 3">FDA00006304</strain>
    </source>
</reference>
<name>A0AAN3CQT7_LISMN</name>
<keyword evidence="2" id="KW-0067">ATP-binding</keyword>
<dbReference type="SUPFAM" id="SSF55874">
    <property type="entry name" value="ATPase domain of HSP90 chaperone/DNA topoisomerase II/histidine kinase"/>
    <property type="match status" value="1"/>
</dbReference>
<dbReference type="Pfam" id="PF13589">
    <property type="entry name" value="HATPase_c_3"/>
    <property type="match status" value="1"/>
</dbReference>
<evidence type="ECO:0000313" key="3">
    <source>
        <dbReference type="Proteomes" id="UP000368805"/>
    </source>
</evidence>
<dbReference type="Gene3D" id="3.30.565.10">
    <property type="entry name" value="Histidine kinase-like ATPase, C-terminal domain"/>
    <property type="match status" value="1"/>
</dbReference>
<gene>
    <name evidence="2" type="ORF">ARR48_11525</name>
</gene>
<dbReference type="Proteomes" id="UP000368805">
    <property type="component" value="Unassembled WGS sequence"/>
</dbReference>
<keyword evidence="1" id="KW-0175">Coiled coil</keyword>
<comment type="caution">
    <text evidence="2">The sequence shown here is derived from an EMBL/GenBank/DDBJ whole genome shotgun (WGS) entry which is preliminary data.</text>
</comment>
<proteinExistence type="predicted"/>